<keyword evidence="2" id="KW-1185">Reference proteome</keyword>
<proteinExistence type="predicted"/>
<dbReference type="InParanoid" id="A0A078AMH4"/>
<evidence type="ECO:0000313" key="2">
    <source>
        <dbReference type="Proteomes" id="UP000039865"/>
    </source>
</evidence>
<dbReference type="Proteomes" id="UP000039865">
    <property type="component" value="Unassembled WGS sequence"/>
</dbReference>
<reference evidence="1 2" key="1">
    <citation type="submission" date="2014-06" db="EMBL/GenBank/DDBJ databases">
        <authorList>
            <person name="Swart Estienne"/>
        </authorList>
    </citation>
    <scope>NUCLEOTIDE SEQUENCE [LARGE SCALE GENOMIC DNA]</scope>
    <source>
        <strain evidence="1 2">130c</strain>
    </source>
</reference>
<dbReference type="AlphaFoldDB" id="A0A078AMH4"/>
<sequence>MVRQRSHEGVSNNLWMMIHRYLVDLSEDFTPQCLKMRLVSPQWNKVVIQILEIKKNKNYFKNYPNLNERSPRITSLKEEFQQQLITWQVKLDQFTQNINMKYARYNFLEYQMDNGLRKQYEVLNDILDFIFRPHIKPVYNNLESCKIQDQSSKVIPFKMKRFFKIINIGNQSSWCWIDIGLFRLMTTDQKLDYQQIFRNKKKINQFLKLYQSLFSLDDSREINELFYQLAKDIRLIMEYVHHGLFASFYNDSDLHQQVFKQMLFAKQRAKISIFLHQLDDTQAQTWI</sequence>
<protein>
    <submittedName>
        <fullName evidence="1">Uncharacterized protein</fullName>
    </submittedName>
</protein>
<name>A0A078AMH4_STYLE</name>
<accession>A0A078AMH4</accession>
<evidence type="ECO:0000313" key="1">
    <source>
        <dbReference type="EMBL" id="CDW82592.1"/>
    </source>
</evidence>
<dbReference type="EMBL" id="CCKQ01011052">
    <property type="protein sequence ID" value="CDW82592.1"/>
    <property type="molecule type" value="Genomic_DNA"/>
</dbReference>
<gene>
    <name evidence="1" type="primary">Contig15865.g16918</name>
    <name evidence="1" type="ORF">STYLEM_11625</name>
</gene>
<organism evidence="1 2">
    <name type="scientific">Stylonychia lemnae</name>
    <name type="common">Ciliate</name>
    <dbReference type="NCBI Taxonomy" id="5949"/>
    <lineage>
        <taxon>Eukaryota</taxon>
        <taxon>Sar</taxon>
        <taxon>Alveolata</taxon>
        <taxon>Ciliophora</taxon>
        <taxon>Intramacronucleata</taxon>
        <taxon>Spirotrichea</taxon>
        <taxon>Stichotrichia</taxon>
        <taxon>Sporadotrichida</taxon>
        <taxon>Oxytrichidae</taxon>
        <taxon>Stylonychinae</taxon>
        <taxon>Stylonychia</taxon>
    </lineage>
</organism>